<dbReference type="AlphaFoldDB" id="A0A812UZ66"/>
<protein>
    <submittedName>
        <fullName evidence="2">Khk protein</fullName>
    </submittedName>
</protein>
<dbReference type="PANTHER" id="PTHR42774:SF3">
    <property type="entry name" value="KETOHEXOKINASE"/>
    <property type="match status" value="1"/>
</dbReference>
<reference evidence="2" key="1">
    <citation type="submission" date="2021-02" db="EMBL/GenBank/DDBJ databases">
        <authorList>
            <person name="Dougan E. K."/>
            <person name="Rhodes N."/>
            <person name="Thang M."/>
            <person name="Chan C."/>
        </authorList>
    </citation>
    <scope>NUCLEOTIDE SEQUENCE</scope>
</reference>
<sequence length="772" mass="84013">MGSIDESRNRDFSGCLRFGKITGVCAALQRHNYEYTVQVDSGDTECVEEQYLQELFLPELDWVSPYTREVAVFLETHGAKRFVAELIRRTEDGVFQVRFADGSLLENVKAEQLSPPAENALRTSPSKTPPDADWLLDRKIQARIDDVWPMKKRMKDVLAKLRRPRPVTAPILRGPFVGKDAVDSEGYAAHPRPAEDLVVDGEFVDTWGKFAGKVKFASTFKIGPAYPRMEVWVEQVDAAEPLYFHAALPVHAGLICLGKYEGNPEWIRASDVALLGIMIYADGELCSKLENPALVKHGAQKYGHDSCHYVPGCSSTYLIDMDWIGAVFTLAPSDSDFEVQDDIYNIVTYHEILEAASSQLQEHGNISAAERAEVLVQVDLVLTTSYLATVRQVCCGAVRVMLTQKGMDVSRKPTKDLSKPRFEDGVEDRRFVLYGNICLDCVLEVPSYPKEDSSQRATAFTKTLGGNGANSCRVLAQLVSSGQSVSSLGIVPAQGDADAEFALKTLQAGGVETSLLQKACAADNAGLPTSFVLLSADSGARTIISSRRDLKEMDASHLNEVLKQVEDGAPLCWCHLECRQMPGVLQMASILRPEVPDFRSPLTPILSVEVEKPALEVGALLPLLQRCDVAFFSSDFIRAQASNILGTDDVQATAGQPEDWRDHTALRCLRALASKATEGRSLWICPWGAFGAFALEVPSGEVYFEKALAVKVVDSLGAGDTFVAASLCALGGGADPQQALRFACAVAGKKVSQVGLAGLKSSVPADVPWRSS</sequence>
<dbReference type="EMBL" id="CAJNJA010027920">
    <property type="protein sequence ID" value="CAE7588778.1"/>
    <property type="molecule type" value="Genomic_DNA"/>
</dbReference>
<dbReference type="PANTHER" id="PTHR42774">
    <property type="entry name" value="PHOSPHOTRANSFERASE SYSTEM TRANSPORT PROTEIN"/>
    <property type="match status" value="1"/>
</dbReference>
<feature type="domain" description="Carbohydrate kinase PfkB" evidence="1">
    <location>
        <begin position="669"/>
        <end position="757"/>
    </location>
</feature>
<comment type="caution">
    <text evidence="2">The sequence shown here is derived from an EMBL/GenBank/DDBJ whole genome shotgun (WGS) entry which is preliminary data.</text>
</comment>
<name>A0A812UZ66_9DINO</name>
<evidence type="ECO:0000313" key="3">
    <source>
        <dbReference type="Proteomes" id="UP000601435"/>
    </source>
</evidence>
<dbReference type="InterPro" id="IPR011611">
    <property type="entry name" value="PfkB_dom"/>
</dbReference>
<organism evidence="2 3">
    <name type="scientific">Symbiodinium necroappetens</name>
    <dbReference type="NCBI Taxonomy" id="1628268"/>
    <lineage>
        <taxon>Eukaryota</taxon>
        <taxon>Sar</taxon>
        <taxon>Alveolata</taxon>
        <taxon>Dinophyceae</taxon>
        <taxon>Suessiales</taxon>
        <taxon>Symbiodiniaceae</taxon>
        <taxon>Symbiodinium</taxon>
    </lineage>
</organism>
<accession>A0A812UZ66</accession>
<evidence type="ECO:0000313" key="2">
    <source>
        <dbReference type="EMBL" id="CAE7588778.1"/>
    </source>
</evidence>
<dbReference type="InterPro" id="IPR029056">
    <property type="entry name" value="Ribokinase-like"/>
</dbReference>
<feature type="domain" description="Carbohydrate kinase PfkB" evidence="1">
    <location>
        <begin position="431"/>
        <end position="575"/>
    </location>
</feature>
<keyword evidence="3" id="KW-1185">Reference proteome</keyword>
<gene>
    <name evidence="2" type="primary">Khk</name>
    <name evidence="2" type="ORF">SNEC2469_LOCUS17019</name>
</gene>
<dbReference type="InterPro" id="IPR052562">
    <property type="entry name" value="Ketohexokinase-related"/>
</dbReference>
<dbReference type="Proteomes" id="UP000601435">
    <property type="component" value="Unassembled WGS sequence"/>
</dbReference>
<dbReference type="Gene3D" id="3.40.1190.20">
    <property type="match status" value="1"/>
</dbReference>
<dbReference type="OrthoDB" id="417915at2759"/>
<proteinExistence type="predicted"/>
<dbReference type="Pfam" id="PF00294">
    <property type="entry name" value="PfkB"/>
    <property type="match status" value="2"/>
</dbReference>
<dbReference type="SUPFAM" id="SSF53613">
    <property type="entry name" value="Ribokinase-like"/>
    <property type="match status" value="1"/>
</dbReference>
<evidence type="ECO:0000259" key="1">
    <source>
        <dbReference type="Pfam" id="PF00294"/>
    </source>
</evidence>